<dbReference type="InterPro" id="IPR013815">
    <property type="entry name" value="ATP_grasp_subdomain_1"/>
</dbReference>
<dbReference type="SUPFAM" id="SSF54975">
    <property type="entry name" value="Acylphosphatase/BLUF domain-like"/>
    <property type="match status" value="1"/>
</dbReference>
<dbReference type="PANTHER" id="PTHR21621:SF0">
    <property type="entry name" value="BETA-CITRYLGLUTAMATE SYNTHASE B-RELATED"/>
    <property type="match status" value="1"/>
</dbReference>
<evidence type="ECO:0000256" key="1">
    <source>
        <dbReference type="ARBA" id="ARBA00015991"/>
    </source>
</evidence>
<evidence type="ECO:0000259" key="6">
    <source>
        <dbReference type="PROSITE" id="PS50975"/>
    </source>
</evidence>
<comment type="similarity">
    <text evidence="5">Belongs to the acylphosphatase family.</text>
</comment>
<dbReference type="PROSITE" id="PS51160">
    <property type="entry name" value="ACYLPHOSPHATASE_3"/>
    <property type="match status" value="1"/>
</dbReference>
<dbReference type="Proteomes" id="UP000193006">
    <property type="component" value="Chromosome"/>
</dbReference>
<dbReference type="Gene3D" id="3.30.1490.20">
    <property type="entry name" value="ATP-grasp fold, A domain"/>
    <property type="match status" value="1"/>
</dbReference>
<reference evidence="8 9" key="1">
    <citation type="submission" date="2017-04" db="EMBL/GenBank/DDBJ databases">
        <title>Bacillus krulwichiae AM31D Genome sequencing and assembly.</title>
        <authorList>
            <person name="Krulwich T.A."/>
            <person name="Anastor L."/>
            <person name="Ehrlich R."/>
            <person name="Ehrlich G.D."/>
            <person name="Janto B."/>
        </authorList>
    </citation>
    <scope>NUCLEOTIDE SEQUENCE [LARGE SCALE GENOMIC DNA]</scope>
    <source>
        <strain evidence="8 9">AM31D</strain>
    </source>
</reference>
<evidence type="ECO:0000256" key="4">
    <source>
        <dbReference type="PROSITE-ProRule" id="PRU00520"/>
    </source>
</evidence>
<dbReference type="GO" id="GO:0018169">
    <property type="term" value="F:ribosomal S6-glutamic acid ligase activity"/>
    <property type="evidence" value="ECO:0007669"/>
    <property type="project" value="TreeGrafter"/>
</dbReference>
<dbReference type="GO" id="GO:0009432">
    <property type="term" value="P:SOS response"/>
    <property type="evidence" value="ECO:0007669"/>
    <property type="project" value="TreeGrafter"/>
</dbReference>
<dbReference type="SUPFAM" id="SSF56059">
    <property type="entry name" value="Glutathione synthetase ATP-binding domain-like"/>
    <property type="match status" value="1"/>
</dbReference>
<dbReference type="PANTHER" id="PTHR21621">
    <property type="entry name" value="RIBOSOMAL PROTEIN S6 MODIFICATION PROTEIN"/>
    <property type="match status" value="1"/>
</dbReference>
<dbReference type="SMART" id="SM01209">
    <property type="entry name" value="GARS_A"/>
    <property type="match status" value="1"/>
</dbReference>
<dbReference type="AlphaFoldDB" id="A0A1X9MM96"/>
<dbReference type="RefSeq" id="WP_066158260.1">
    <property type="nucleotide sequence ID" value="NZ_CP020814.1"/>
</dbReference>
<evidence type="ECO:0000256" key="2">
    <source>
        <dbReference type="ARBA" id="ARBA00032904"/>
    </source>
</evidence>
<dbReference type="InterPro" id="IPR036046">
    <property type="entry name" value="Acylphosphatase-like_dom_sf"/>
</dbReference>
<dbReference type="InterPro" id="IPR013651">
    <property type="entry name" value="ATP-grasp_RimK-type"/>
</dbReference>
<dbReference type="Gene3D" id="3.30.470.20">
    <property type="entry name" value="ATP-grasp fold, B domain"/>
    <property type="match status" value="1"/>
</dbReference>
<keyword evidence="3" id="KW-0067">ATP-binding</keyword>
<dbReference type="STRING" id="199441.BkAM31D_21515"/>
<organism evidence="8 9">
    <name type="scientific">Halalkalibacter krulwichiae</name>
    <dbReference type="NCBI Taxonomy" id="199441"/>
    <lineage>
        <taxon>Bacteria</taxon>
        <taxon>Bacillati</taxon>
        <taxon>Bacillota</taxon>
        <taxon>Bacilli</taxon>
        <taxon>Bacillales</taxon>
        <taxon>Bacillaceae</taxon>
        <taxon>Halalkalibacter</taxon>
    </lineage>
</organism>
<dbReference type="EMBL" id="CP020814">
    <property type="protein sequence ID" value="ARK32222.1"/>
    <property type="molecule type" value="Genomic_DNA"/>
</dbReference>
<evidence type="ECO:0000256" key="5">
    <source>
        <dbReference type="RuleBase" id="RU004168"/>
    </source>
</evidence>
<dbReference type="InterPro" id="IPR001792">
    <property type="entry name" value="Acylphosphatase-like_dom"/>
</dbReference>
<keyword evidence="8" id="KW-0436">Ligase</keyword>
<evidence type="ECO:0000259" key="7">
    <source>
        <dbReference type="PROSITE" id="PS51160"/>
    </source>
</evidence>
<dbReference type="GO" id="GO:0005524">
    <property type="term" value="F:ATP binding"/>
    <property type="evidence" value="ECO:0007669"/>
    <property type="project" value="UniProtKB-UniRule"/>
</dbReference>
<dbReference type="InterPro" id="IPR011761">
    <property type="entry name" value="ATP-grasp"/>
</dbReference>
<sequence length="528" mass="59441">MNQSNWLPQLKSLVPKDAYGFTSVMYTIALEAWKRGLTVKFYKTYSKGKVRIRYAISSEGTEQTFQYSLADSIPKEARKITKNKETTKEYLLKANVPTPKGRSFGPESDIPEMVEFSKTLTYPLVIKPTSSSLGKGVTTGIMTEEELSTHLTYLRKDKGYENIIVEEEATGEDTRVFVVGYQVVSAYKRIPANVTGDGKHSIAELIEVKNNARLENPHASDYQIKINDDITTFLSKSNYSLDSVPAEGERVFLSDSTLHSLAAETVDVTDQLTEESKQVAVNAAKALPGLSCCGIDIMIDNERGTNYVLELNSRPNIGGGLFPVHGMQRDIPKALIDYFFPETASHEHSKESHQFYYDYKRIADTLYTGIAEEIILPAIPKQQPVCKKIVIARKVSSNILSNKIYKKAIGLKINGYVRTLKNKNLLIVAAGDQDKIEMFLEALPELSSKQLDMKVEEWEKPVMIGFRVKSSNSRKTTKSTVQPIPLETELIQQRDQAIDQLKRIEESKSWKYTMPIRKLVKKVRGKAN</sequence>
<proteinExistence type="inferred from homology"/>
<accession>A0A1X9MM96</accession>
<comment type="caution">
    <text evidence="4">Lacks conserved residue(s) required for the propagation of feature annotation.</text>
</comment>
<dbReference type="Pfam" id="PF08443">
    <property type="entry name" value="RimK"/>
    <property type="match status" value="2"/>
</dbReference>
<dbReference type="Gene3D" id="3.30.70.100">
    <property type="match status" value="1"/>
</dbReference>
<dbReference type="Pfam" id="PF00708">
    <property type="entry name" value="Acylphosphatase"/>
    <property type="match status" value="1"/>
</dbReference>
<keyword evidence="3" id="KW-0547">Nucleotide-binding</keyword>
<gene>
    <name evidence="8" type="primary">cphA_3</name>
    <name evidence="8" type="ORF">BkAM31D_21515</name>
</gene>
<feature type="domain" description="Acylphosphatase-like" evidence="7">
    <location>
        <begin position="386"/>
        <end position="470"/>
    </location>
</feature>
<keyword evidence="9" id="KW-1185">Reference proteome</keyword>
<name>A0A1X9MM96_9BACI</name>
<dbReference type="GO" id="GO:0046872">
    <property type="term" value="F:metal ion binding"/>
    <property type="evidence" value="ECO:0007669"/>
    <property type="project" value="InterPro"/>
</dbReference>
<dbReference type="KEGG" id="bkw:BkAM31D_21515"/>
<evidence type="ECO:0000313" key="8">
    <source>
        <dbReference type="EMBL" id="ARK32222.1"/>
    </source>
</evidence>
<protein>
    <recommendedName>
        <fullName evidence="1">Acylphosphatase</fullName>
    </recommendedName>
    <alternativeName>
        <fullName evidence="2">Acylphosphate phosphohydrolase</fullName>
    </alternativeName>
</protein>
<evidence type="ECO:0000313" key="9">
    <source>
        <dbReference type="Proteomes" id="UP000193006"/>
    </source>
</evidence>
<dbReference type="PROSITE" id="PS50975">
    <property type="entry name" value="ATP_GRASP"/>
    <property type="match status" value="1"/>
</dbReference>
<dbReference type="GO" id="GO:0005737">
    <property type="term" value="C:cytoplasm"/>
    <property type="evidence" value="ECO:0007669"/>
    <property type="project" value="TreeGrafter"/>
</dbReference>
<evidence type="ECO:0000256" key="3">
    <source>
        <dbReference type="PROSITE-ProRule" id="PRU00409"/>
    </source>
</evidence>
<feature type="domain" description="ATP-grasp" evidence="6">
    <location>
        <begin position="88"/>
        <end position="340"/>
    </location>
</feature>